<dbReference type="CDD" id="cd04501">
    <property type="entry name" value="SGNH_hydrolase_like_4"/>
    <property type="match status" value="1"/>
</dbReference>
<comment type="caution">
    <text evidence="3">The sequence shown here is derived from an EMBL/GenBank/DDBJ whole genome shotgun (WGS) entry which is preliminary data.</text>
</comment>
<dbReference type="RefSeq" id="WP_380746237.1">
    <property type="nucleotide sequence ID" value="NZ_JBHTLI010000002.1"/>
</dbReference>
<dbReference type="Proteomes" id="UP001597131">
    <property type="component" value="Unassembled WGS sequence"/>
</dbReference>
<name>A0ABW3NRJ5_9FLAO</name>
<dbReference type="InterPro" id="IPR013830">
    <property type="entry name" value="SGNH_hydro"/>
</dbReference>
<dbReference type="SUPFAM" id="SSF52266">
    <property type="entry name" value="SGNH hydrolase"/>
    <property type="match status" value="1"/>
</dbReference>
<dbReference type="PANTHER" id="PTHR30383:SF5">
    <property type="entry name" value="SGNH HYDROLASE-TYPE ESTERASE DOMAIN-CONTAINING PROTEIN"/>
    <property type="match status" value="1"/>
</dbReference>
<evidence type="ECO:0000259" key="2">
    <source>
        <dbReference type="Pfam" id="PF13472"/>
    </source>
</evidence>
<organism evidence="3 4">
    <name type="scientific">Salegentibacter chungangensis</name>
    <dbReference type="NCBI Taxonomy" id="1335724"/>
    <lineage>
        <taxon>Bacteria</taxon>
        <taxon>Pseudomonadati</taxon>
        <taxon>Bacteroidota</taxon>
        <taxon>Flavobacteriia</taxon>
        <taxon>Flavobacteriales</taxon>
        <taxon>Flavobacteriaceae</taxon>
        <taxon>Salegentibacter</taxon>
    </lineage>
</organism>
<accession>A0ABW3NRJ5</accession>
<dbReference type="EMBL" id="JBHTLI010000002">
    <property type="protein sequence ID" value="MFD1096518.1"/>
    <property type="molecule type" value="Genomic_DNA"/>
</dbReference>
<feature type="domain" description="SGNH hydrolase-type esterase" evidence="2">
    <location>
        <begin position="56"/>
        <end position="218"/>
    </location>
</feature>
<evidence type="ECO:0000256" key="1">
    <source>
        <dbReference type="SAM" id="SignalP"/>
    </source>
</evidence>
<keyword evidence="1" id="KW-0732">Signal</keyword>
<dbReference type="InterPro" id="IPR051532">
    <property type="entry name" value="Ester_Hydrolysis_Enzymes"/>
</dbReference>
<dbReference type="Pfam" id="PF13472">
    <property type="entry name" value="Lipase_GDSL_2"/>
    <property type="match status" value="1"/>
</dbReference>
<feature type="chain" id="PRO_5046951348" evidence="1">
    <location>
        <begin position="20"/>
        <end position="234"/>
    </location>
</feature>
<proteinExistence type="predicted"/>
<sequence length="234" mass="26371">MKSFLLAFSFLFTIFGLRAQNNKYKEIMDQDWAELKTYREANKKLKAKDIKPVAVFMGNSITEGWVNASPGFFKENNYIGRGIGGQTSPQMLLRFMQDVIDLQPEVVVILAGTNDIAGNTGYASVDMITDNIKAMAQLAETNNIEVVLSSILPVADYPWRPGLEPVEKIAAVNTWLREYAQMNNFIYLDYFSHMKNSENGMRAELSEDGVHPNKKAYSLMQPLAKEAIEKALKN</sequence>
<gene>
    <name evidence="3" type="ORF">ACFQ3Q_12205</name>
</gene>
<dbReference type="Gene3D" id="3.40.50.1110">
    <property type="entry name" value="SGNH hydrolase"/>
    <property type="match status" value="1"/>
</dbReference>
<reference evidence="4" key="1">
    <citation type="journal article" date="2019" name="Int. J. Syst. Evol. Microbiol.">
        <title>The Global Catalogue of Microorganisms (GCM) 10K type strain sequencing project: providing services to taxonomists for standard genome sequencing and annotation.</title>
        <authorList>
            <consortium name="The Broad Institute Genomics Platform"/>
            <consortium name="The Broad Institute Genome Sequencing Center for Infectious Disease"/>
            <person name="Wu L."/>
            <person name="Ma J."/>
        </authorList>
    </citation>
    <scope>NUCLEOTIDE SEQUENCE [LARGE SCALE GENOMIC DNA]</scope>
    <source>
        <strain evidence="4">CCUG 64793</strain>
    </source>
</reference>
<evidence type="ECO:0000313" key="3">
    <source>
        <dbReference type="EMBL" id="MFD1096518.1"/>
    </source>
</evidence>
<feature type="signal peptide" evidence="1">
    <location>
        <begin position="1"/>
        <end position="19"/>
    </location>
</feature>
<keyword evidence="3" id="KW-0378">Hydrolase</keyword>
<dbReference type="PANTHER" id="PTHR30383">
    <property type="entry name" value="THIOESTERASE 1/PROTEASE 1/LYSOPHOSPHOLIPASE L1"/>
    <property type="match status" value="1"/>
</dbReference>
<dbReference type="InterPro" id="IPR036514">
    <property type="entry name" value="SGNH_hydro_sf"/>
</dbReference>
<protein>
    <submittedName>
        <fullName evidence="3">SGNH/GDSL hydrolase family protein</fullName>
    </submittedName>
</protein>
<dbReference type="GO" id="GO:0016787">
    <property type="term" value="F:hydrolase activity"/>
    <property type="evidence" value="ECO:0007669"/>
    <property type="project" value="UniProtKB-KW"/>
</dbReference>
<evidence type="ECO:0000313" key="4">
    <source>
        <dbReference type="Proteomes" id="UP001597131"/>
    </source>
</evidence>
<keyword evidence="4" id="KW-1185">Reference proteome</keyword>